<keyword evidence="4" id="KW-1185">Reference proteome</keyword>
<dbReference type="InterPro" id="IPR029044">
    <property type="entry name" value="Nucleotide-diphossugar_trans"/>
</dbReference>
<evidence type="ECO:0000259" key="2">
    <source>
        <dbReference type="Pfam" id="PF12804"/>
    </source>
</evidence>
<dbReference type="EC" id="2.7.7.77" evidence="3"/>
<dbReference type="SUPFAM" id="SSF53448">
    <property type="entry name" value="Nucleotide-diphospho-sugar transferases"/>
    <property type="match status" value="1"/>
</dbReference>
<reference evidence="3 4" key="1">
    <citation type="journal article" date="2023" name="Microbiol. Resour. Announc.">
        <title>Complete Genome Sequence of Mycobacterium wuenschmanii, a novel Nontuberculous Mycobacterium Isolated from a captive population of Amazon Milk Frogs.</title>
        <authorList>
            <person name="Hicks J."/>
            <person name="Zeineldin M."/>
            <person name="Ward H."/>
            <person name="Wuenschmann A."/>
            <person name="Camp P."/>
            <person name="Farrell D."/>
            <person name="Lehman K."/>
            <person name="Thacker T."/>
            <person name="Cuthbert E."/>
        </authorList>
    </citation>
    <scope>NUCLEOTIDE SEQUENCE [LARGE SCALE GENOMIC DNA]</scope>
    <source>
        <strain evidence="3 4">Wuenschmanii</strain>
    </source>
</reference>
<dbReference type="PANTHER" id="PTHR19136">
    <property type="entry name" value="MOLYBDENUM COFACTOR GUANYLYLTRANSFERASE"/>
    <property type="match status" value="1"/>
</dbReference>
<dbReference type="PANTHER" id="PTHR19136:SF81">
    <property type="entry name" value="MOLYBDENUM COFACTOR GUANYLYLTRANSFERASE"/>
    <property type="match status" value="1"/>
</dbReference>
<dbReference type="NCBIfam" id="NF001855">
    <property type="entry name" value="PRK00576.1"/>
    <property type="match status" value="1"/>
</dbReference>
<dbReference type="Gene3D" id="3.90.550.10">
    <property type="entry name" value="Spore Coat Polysaccharide Biosynthesis Protein SpsA, Chain A"/>
    <property type="match status" value="1"/>
</dbReference>
<name>A0ABY8W334_9MYCO</name>
<dbReference type="InterPro" id="IPR025877">
    <property type="entry name" value="MobA-like_NTP_Trfase"/>
</dbReference>
<dbReference type="Pfam" id="PF12804">
    <property type="entry name" value="NTP_transf_3"/>
    <property type="match status" value="1"/>
</dbReference>
<dbReference type="Proteomes" id="UP001236585">
    <property type="component" value="Chromosome"/>
</dbReference>
<organism evidence="3 4">
    <name type="scientific">Candidatus Mycobacterium wuenschmannii</name>
    <dbReference type="NCBI Taxonomy" id="3027808"/>
    <lineage>
        <taxon>Bacteria</taxon>
        <taxon>Bacillati</taxon>
        <taxon>Actinomycetota</taxon>
        <taxon>Actinomycetes</taxon>
        <taxon>Mycobacteriales</taxon>
        <taxon>Mycobacteriaceae</taxon>
        <taxon>Mycobacterium</taxon>
    </lineage>
</organism>
<evidence type="ECO:0000313" key="4">
    <source>
        <dbReference type="Proteomes" id="UP001236585"/>
    </source>
</evidence>
<proteinExistence type="predicted"/>
<dbReference type="EMBL" id="CP126981">
    <property type="protein sequence ID" value="WIM89496.1"/>
    <property type="molecule type" value="Genomic_DNA"/>
</dbReference>
<keyword evidence="3" id="KW-0548">Nucleotidyltransferase</keyword>
<evidence type="ECO:0000256" key="1">
    <source>
        <dbReference type="ARBA" id="ARBA00022679"/>
    </source>
</evidence>
<accession>A0ABY8W334</accession>
<gene>
    <name evidence="3" type="primary">mobA</name>
    <name evidence="3" type="ORF">PT015_08680</name>
</gene>
<dbReference type="RefSeq" id="WP_285190229.1">
    <property type="nucleotide sequence ID" value="NZ_CP126981.1"/>
</dbReference>
<feature type="domain" description="MobA-like NTP transferase" evidence="2">
    <location>
        <begin position="12"/>
        <end position="169"/>
    </location>
</feature>
<keyword evidence="1 3" id="KW-0808">Transferase</keyword>
<dbReference type="GO" id="GO:0061603">
    <property type="term" value="F:molybdenum cofactor guanylyltransferase activity"/>
    <property type="evidence" value="ECO:0007669"/>
    <property type="project" value="UniProtKB-EC"/>
</dbReference>
<evidence type="ECO:0000313" key="3">
    <source>
        <dbReference type="EMBL" id="WIM89496.1"/>
    </source>
</evidence>
<sequence>MTATGKPASLAGVVLAAGASPWQGRAKALKQVTGGHTTAVEHVVSVLAERCQPIFVVTSPGQSVPDVPAQLVRDDVRGHGQLSAIGRGLRAAADSGAAYAFVAATDAELLRADVIDVLVARAAQVDAGIVLPWDGENHYLAAVYKTELASVVDDLVAAGERDVSALIARVDSQRVVLADVASLVEA</sequence>
<protein>
    <submittedName>
        <fullName evidence="3">Molybdenum cofactor guanylyltransferase</fullName>
        <ecNumber evidence="3">2.7.7.77</ecNumber>
    </submittedName>
</protein>